<dbReference type="AlphaFoldDB" id="A0A370B286"/>
<dbReference type="EMBL" id="QQNA01000184">
    <property type="protein sequence ID" value="RDG35987.1"/>
    <property type="molecule type" value="Genomic_DNA"/>
</dbReference>
<accession>A0A370B286</accession>
<sequence>MVAVVVEVAAEAGEAGTYTYDMGRALTEVVTKAGARMAAEAEIRGFAGGWREAVGHAEARR</sequence>
<organism evidence="1 2">
    <name type="scientific">Streptomyces corynorhini</name>
    <dbReference type="NCBI Taxonomy" id="2282652"/>
    <lineage>
        <taxon>Bacteria</taxon>
        <taxon>Bacillati</taxon>
        <taxon>Actinomycetota</taxon>
        <taxon>Actinomycetes</taxon>
        <taxon>Kitasatosporales</taxon>
        <taxon>Streptomycetaceae</taxon>
        <taxon>Streptomyces</taxon>
    </lineage>
</organism>
<proteinExistence type="predicted"/>
<name>A0A370B286_9ACTN</name>
<keyword evidence="2" id="KW-1185">Reference proteome</keyword>
<dbReference type="Proteomes" id="UP000253741">
    <property type="component" value="Unassembled WGS sequence"/>
</dbReference>
<protein>
    <submittedName>
        <fullName evidence="1">Uncharacterized protein</fullName>
    </submittedName>
</protein>
<gene>
    <name evidence="1" type="ORF">DVH02_22405</name>
</gene>
<evidence type="ECO:0000313" key="2">
    <source>
        <dbReference type="Proteomes" id="UP000253741"/>
    </source>
</evidence>
<reference evidence="1 2" key="1">
    <citation type="submission" date="2018-07" db="EMBL/GenBank/DDBJ databases">
        <title>Streptomyces species from bats.</title>
        <authorList>
            <person name="Dunlap C."/>
        </authorList>
    </citation>
    <scope>NUCLEOTIDE SEQUENCE [LARGE SCALE GENOMIC DNA]</scope>
    <source>
        <strain evidence="1 2">AC230</strain>
    </source>
</reference>
<comment type="caution">
    <text evidence="1">The sequence shown here is derived from an EMBL/GenBank/DDBJ whole genome shotgun (WGS) entry which is preliminary data.</text>
</comment>
<dbReference type="OrthoDB" id="4313663at2"/>
<evidence type="ECO:0000313" key="1">
    <source>
        <dbReference type="EMBL" id="RDG35987.1"/>
    </source>
</evidence>